<reference evidence="2" key="1">
    <citation type="journal article" date="2003" name="J. Bacteriol.">
        <title>Sequence of the 165-kilobase catabolic plasmid pAO1 from Arthrobacter nicotinovorans and identification of a pAO1-dependent nicotine uptake system.</title>
        <authorList>
            <person name="Igloi G.L."/>
            <person name="Brandsch R."/>
        </authorList>
    </citation>
    <scope>NUCLEOTIDE SEQUENCE [LARGE SCALE GENOMIC DNA]</scope>
    <source>
        <strain evidence="2">ATCC 49919</strain>
        <plasmid evidence="2">pAO1</plasmid>
    </source>
</reference>
<accession>Q8GAC5</accession>
<proteinExistence type="predicted"/>
<feature type="domain" description="DUF6984" evidence="1">
    <location>
        <begin position="4"/>
        <end position="104"/>
    </location>
</feature>
<dbReference type="GeneID" id="84020197"/>
<dbReference type="InterPro" id="IPR054253">
    <property type="entry name" value="DUF6984"/>
</dbReference>
<reference evidence="2" key="2">
    <citation type="submission" date="2013-12" db="EMBL/GenBank/DDBJ databases">
        <authorList>
            <person name="Mihasan M."/>
            <person name="Brandsch R."/>
        </authorList>
    </citation>
    <scope>NUCLEOTIDE SEQUENCE</scope>
    <source>
        <strain evidence="2">ATCC 49919</strain>
        <plasmid evidence="2">pAO1</plasmid>
    </source>
</reference>
<dbReference type="Pfam" id="PF22480">
    <property type="entry name" value="DUF6984"/>
    <property type="match status" value="1"/>
</dbReference>
<sequence>MKERPLEDGEVLILSVLLSRATEWNRGPVDLEALRVSDMDDGGMGSLRFASRKSHPRYGRTIAEGWFKDLDGMPVALALYVDREDDLFELDSWKVDFTSRLRLPHDEAEVREGPPSGN</sequence>
<protein>
    <recommendedName>
        <fullName evidence="1">DUF6984 domain-containing protein</fullName>
    </recommendedName>
</protein>
<name>Q8GAC5_PAENI</name>
<dbReference type="EMBL" id="AJ507836">
    <property type="protein sequence ID" value="CAD48006.1"/>
    <property type="molecule type" value="Genomic_DNA"/>
</dbReference>
<keyword evidence="2" id="KW-0614">Plasmid</keyword>
<evidence type="ECO:0000259" key="1">
    <source>
        <dbReference type="Pfam" id="PF22480"/>
    </source>
</evidence>
<organism evidence="2">
    <name type="scientific">Paenarthrobacter nicotinovorans</name>
    <name type="common">Arthrobacter nicotinovorans</name>
    <dbReference type="NCBI Taxonomy" id="29320"/>
    <lineage>
        <taxon>Bacteria</taxon>
        <taxon>Bacillati</taxon>
        <taxon>Actinomycetota</taxon>
        <taxon>Actinomycetes</taxon>
        <taxon>Micrococcales</taxon>
        <taxon>Micrococcaceae</taxon>
        <taxon>Paenarthrobacter</taxon>
    </lineage>
</organism>
<geneLocation type="plasmid" evidence="2">
    <name>pAO1</name>
</geneLocation>
<dbReference type="RefSeq" id="WP_016359517.1">
    <property type="nucleotide sequence ID" value="NC_021229.1"/>
</dbReference>
<dbReference type="AlphaFoldDB" id="Q8GAC5"/>
<evidence type="ECO:0000313" key="2">
    <source>
        <dbReference type="EMBL" id="CAD48006.1"/>
    </source>
</evidence>